<dbReference type="SUPFAM" id="SSF109604">
    <property type="entry name" value="HD-domain/PDEase-like"/>
    <property type="match status" value="1"/>
</dbReference>
<dbReference type="InterPro" id="IPR003607">
    <property type="entry name" value="HD/PDEase_dom"/>
</dbReference>
<dbReference type="Gene3D" id="1.10.3210.10">
    <property type="entry name" value="Hypothetical protein af1432"/>
    <property type="match status" value="1"/>
</dbReference>
<reference evidence="6 7" key="1">
    <citation type="submission" date="2016-09" db="EMBL/GenBank/DDBJ databases">
        <title>Complete genome of Desulfosporosinus sp. OL.</title>
        <authorList>
            <person name="Mardanov A."/>
            <person name="Beletsky A."/>
            <person name="Panova A."/>
            <person name="Karnachuk O."/>
            <person name="Ravin N."/>
        </authorList>
    </citation>
    <scope>NUCLEOTIDE SEQUENCE [LARGE SCALE GENOMIC DNA]</scope>
    <source>
        <strain evidence="6 7">OL</strain>
    </source>
</reference>
<dbReference type="RefSeq" id="WP_075367362.1">
    <property type="nucleotide sequence ID" value="NZ_MLBF01000088.1"/>
</dbReference>
<keyword evidence="3" id="KW-0067">ATP-binding</keyword>
<evidence type="ECO:0000256" key="4">
    <source>
        <dbReference type="ARBA" id="ARBA00023186"/>
    </source>
</evidence>
<keyword evidence="2" id="KW-0547">Nucleotide-binding</keyword>
<sequence length="823" mass="95669">MDINDSKLYKILIDRQSEFLPNIKNVFDYAKDLLPQVINVFSNYTQHDVDHSIMLTNYMYDIIDDITQMNDLEITMMIYSALLHDIGMVVTDKEITRIRQDDPNIIECKYSVVLQALKDDKLALQECIRPIHAKRSAYHIANMDEEKQSWFVLPNSTNINFDEDMQKICQSHNESFQWLKTELEQDNYKGNYSYNAQYIALLLRLSDLLDIDENRTPMHLYQLINPEGFGDLEWRQHFIIANTPKIYINETTKQKVIRLYGESSDPKVHRKLLKYIDYINQELLDAINLSDTFQNKKYAVLFKSNIENKIQTKTFTFSDFRLDLDYNAVTKLLMGEHIYGEKRYGLRELVQNSIDACMLMKEVSQKHKDYQFEKYQPYINIIFNRDKKEVMITDNGVGMSLDILKKYFLNVGVSYYSSSEYKYKGYTYNPIGNYGIGFLSCFMLSSNVNVESKRYDDQKLNKIELERNSEYICLTQEQSTRMQGTDIILDLEQFAEVFPDVKKTKEFIELNFVDCSIPIKILNYENGNTSETPCELIGLKENSDTIARLDKYLNNIEGYVELNCKTIGCVDTLEDFDGDTSYVYICDKDILVQESEIELNINDFVHDGQIAYLKVPIISKEASDKFNNFLDVLDDFDEAINKLSDVDYLEIFCTDEDELVEETIENSSDSIIGEYCFENLCREHGHSSNSPTRTKKVSCLAINDDINKVLLYEKSKGFGQYSWIRTDKVFIKNVLIPDFSISIPSIINGINLKSALFNIKNKAIIPNVSRNNVQKSDTEKFSYAVGKAIHLWALDNVKLEPSERVLLNKFISKCYSESNEFIS</sequence>
<protein>
    <submittedName>
        <fullName evidence="6">Chaperone protein HtpG</fullName>
    </submittedName>
</protein>
<dbReference type="InterPro" id="IPR036890">
    <property type="entry name" value="HATPase_C_sf"/>
</dbReference>
<gene>
    <name evidence="6" type="ORF">DSOL_5125</name>
</gene>
<evidence type="ECO:0000313" key="7">
    <source>
        <dbReference type="Proteomes" id="UP000186102"/>
    </source>
</evidence>
<accession>A0A1Q8QFL4</accession>
<evidence type="ECO:0000256" key="3">
    <source>
        <dbReference type="ARBA" id="ARBA00022840"/>
    </source>
</evidence>
<dbReference type="PANTHER" id="PTHR11528">
    <property type="entry name" value="HEAT SHOCK PROTEIN 90 FAMILY MEMBER"/>
    <property type="match status" value="1"/>
</dbReference>
<dbReference type="PRINTS" id="PR00775">
    <property type="entry name" value="HEATSHOCK90"/>
</dbReference>
<dbReference type="InterPro" id="IPR020575">
    <property type="entry name" value="Hsp90_N"/>
</dbReference>
<evidence type="ECO:0000256" key="2">
    <source>
        <dbReference type="ARBA" id="ARBA00022741"/>
    </source>
</evidence>
<dbReference type="InterPro" id="IPR001404">
    <property type="entry name" value="Hsp90_fam"/>
</dbReference>
<dbReference type="Pfam" id="PF24391">
    <property type="entry name" value="HD-CE"/>
    <property type="match status" value="1"/>
</dbReference>
<keyword evidence="7" id="KW-1185">Reference proteome</keyword>
<dbReference type="CDD" id="cd00077">
    <property type="entry name" value="HDc"/>
    <property type="match status" value="1"/>
</dbReference>
<comment type="caution">
    <text evidence="6">The sequence shown here is derived from an EMBL/GenBank/DDBJ whole genome shotgun (WGS) entry which is preliminary data.</text>
</comment>
<dbReference type="Pfam" id="PF13589">
    <property type="entry name" value="HATPase_c_3"/>
    <property type="match status" value="1"/>
</dbReference>
<dbReference type="Proteomes" id="UP000186102">
    <property type="component" value="Unassembled WGS sequence"/>
</dbReference>
<name>A0A1Q8QFL4_9FIRM</name>
<proteinExistence type="inferred from homology"/>
<dbReference type="GO" id="GO:0005524">
    <property type="term" value="F:ATP binding"/>
    <property type="evidence" value="ECO:0007669"/>
    <property type="project" value="UniProtKB-KW"/>
</dbReference>
<feature type="domain" description="HD-CE" evidence="5">
    <location>
        <begin position="41"/>
        <end position="283"/>
    </location>
</feature>
<dbReference type="GO" id="GO:0051082">
    <property type="term" value="F:unfolded protein binding"/>
    <property type="evidence" value="ECO:0007669"/>
    <property type="project" value="InterPro"/>
</dbReference>
<evidence type="ECO:0000259" key="5">
    <source>
        <dbReference type="Pfam" id="PF24391"/>
    </source>
</evidence>
<dbReference type="Gene3D" id="3.30.565.10">
    <property type="entry name" value="Histidine kinase-like ATPase, C-terminal domain"/>
    <property type="match status" value="1"/>
</dbReference>
<dbReference type="OrthoDB" id="1837345at2"/>
<organism evidence="6 7">
    <name type="scientific">Desulfosporosinus metallidurans</name>
    <dbReference type="NCBI Taxonomy" id="1888891"/>
    <lineage>
        <taxon>Bacteria</taxon>
        <taxon>Bacillati</taxon>
        <taxon>Bacillota</taxon>
        <taxon>Clostridia</taxon>
        <taxon>Eubacteriales</taxon>
        <taxon>Desulfitobacteriaceae</taxon>
        <taxon>Desulfosporosinus</taxon>
    </lineage>
</organism>
<dbReference type="EMBL" id="MLBF01000088">
    <property type="protein sequence ID" value="OLN26105.1"/>
    <property type="molecule type" value="Genomic_DNA"/>
</dbReference>
<evidence type="ECO:0000256" key="1">
    <source>
        <dbReference type="ARBA" id="ARBA00008239"/>
    </source>
</evidence>
<dbReference type="GO" id="GO:0140662">
    <property type="term" value="F:ATP-dependent protein folding chaperone"/>
    <property type="evidence" value="ECO:0007669"/>
    <property type="project" value="InterPro"/>
</dbReference>
<dbReference type="SUPFAM" id="SSF55874">
    <property type="entry name" value="ATPase domain of HSP90 chaperone/DNA topoisomerase II/histidine kinase"/>
    <property type="match status" value="1"/>
</dbReference>
<evidence type="ECO:0000313" key="6">
    <source>
        <dbReference type="EMBL" id="OLN26105.1"/>
    </source>
</evidence>
<dbReference type="GO" id="GO:0016887">
    <property type="term" value="F:ATP hydrolysis activity"/>
    <property type="evidence" value="ECO:0007669"/>
    <property type="project" value="InterPro"/>
</dbReference>
<dbReference type="InterPro" id="IPR056471">
    <property type="entry name" value="HD-CE"/>
</dbReference>
<keyword evidence="4" id="KW-0143">Chaperone</keyword>
<dbReference type="AlphaFoldDB" id="A0A1Q8QFL4"/>
<comment type="similarity">
    <text evidence="1">Belongs to the heat shock protein 90 family.</text>
</comment>
<dbReference type="STRING" id="1888891.DSOL_5125"/>